<name>F4LK61_TREBD</name>
<feature type="region of interest" description="Disordered" evidence="1">
    <location>
        <begin position="109"/>
        <end position="135"/>
    </location>
</feature>
<keyword evidence="3" id="KW-1185">Reference proteome</keyword>
<accession>F4LK61</accession>
<dbReference type="HOGENOM" id="CLU_155952_0_0_12"/>
<evidence type="ECO:0008006" key="4">
    <source>
        <dbReference type="Google" id="ProtNLM"/>
    </source>
</evidence>
<dbReference type="EMBL" id="CP002696">
    <property type="protein sequence ID" value="AEE17523.1"/>
    <property type="molecule type" value="Genomic_DNA"/>
</dbReference>
<dbReference type="AlphaFoldDB" id="F4LK61"/>
<protein>
    <recommendedName>
        <fullName evidence="4">Type IV pilus assembly PilZ</fullName>
    </recommendedName>
</protein>
<sequence>MQIEKRRMPRFSDIGRVEAADICIFPGTLIDICMKGCKIRFPIHVTLDMDTEYELTVTVSRKSVPQSLTLIGRPVRLEYSGTSSEIGFQVLRSPDSRLFESYIRARTAEQQSEDCGSDFESESDEESYVSNYYVG</sequence>
<organism evidence="2 3">
    <name type="scientific">Treponema brennaborense (strain DSM 12168 / CIP 105900 / DD5/3)</name>
    <dbReference type="NCBI Taxonomy" id="906968"/>
    <lineage>
        <taxon>Bacteria</taxon>
        <taxon>Pseudomonadati</taxon>
        <taxon>Spirochaetota</taxon>
        <taxon>Spirochaetia</taxon>
        <taxon>Spirochaetales</taxon>
        <taxon>Treponemataceae</taxon>
        <taxon>Treponema</taxon>
    </lineage>
</organism>
<evidence type="ECO:0000256" key="1">
    <source>
        <dbReference type="SAM" id="MobiDB-lite"/>
    </source>
</evidence>
<feature type="compositionally biased region" description="Acidic residues" evidence="1">
    <location>
        <begin position="111"/>
        <end position="127"/>
    </location>
</feature>
<dbReference type="KEGG" id="tbe:Trebr_2108"/>
<dbReference type="eggNOG" id="ENOG5031CYT">
    <property type="taxonomic scope" value="Bacteria"/>
</dbReference>
<dbReference type="Gene3D" id="2.40.10.220">
    <property type="entry name" value="predicted glycosyltransferase like domains"/>
    <property type="match status" value="1"/>
</dbReference>
<dbReference type="Proteomes" id="UP000006546">
    <property type="component" value="Chromosome"/>
</dbReference>
<evidence type="ECO:0000313" key="2">
    <source>
        <dbReference type="EMBL" id="AEE17523.1"/>
    </source>
</evidence>
<proteinExistence type="predicted"/>
<gene>
    <name evidence="2" type="ordered locus">Trebr_2108</name>
</gene>
<evidence type="ECO:0000313" key="3">
    <source>
        <dbReference type="Proteomes" id="UP000006546"/>
    </source>
</evidence>
<dbReference type="STRING" id="906968.Trebr_2108"/>
<reference evidence="3" key="1">
    <citation type="submission" date="2011-04" db="EMBL/GenBank/DDBJ databases">
        <title>The complete genome of Treponema brennaborense DSM 12168.</title>
        <authorList>
            <person name="Lucas S."/>
            <person name="Han J."/>
            <person name="Lapidus A."/>
            <person name="Bruce D."/>
            <person name="Goodwin L."/>
            <person name="Pitluck S."/>
            <person name="Peters L."/>
            <person name="Kyrpides N."/>
            <person name="Mavromatis K."/>
            <person name="Ivanova N."/>
            <person name="Mikhailova N."/>
            <person name="Pagani I."/>
            <person name="Teshima H."/>
            <person name="Detter J.C."/>
            <person name="Tapia R."/>
            <person name="Han C."/>
            <person name="Land M."/>
            <person name="Hauser L."/>
            <person name="Markowitz V."/>
            <person name="Cheng J.-F."/>
            <person name="Hugenholtz P."/>
            <person name="Woyke T."/>
            <person name="Wu D."/>
            <person name="Gronow S."/>
            <person name="Wellnitz S."/>
            <person name="Brambilla E."/>
            <person name="Klenk H.-P."/>
            <person name="Eisen J.A."/>
        </authorList>
    </citation>
    <scope>NUCLEOTIDE SEQUENCE [LARGE SCALE GENOMIC DNA]</scope>
    <source>
        <strain evidence="3">DSM 12168 / CIP 105900 / DD5/3</strain>
    </source>
</reference>